<accession>A0A139KWR2</accession>
<dbReference type="Proteomes" id="UP000070319">
    <property type="component" value="Unassembled WGS sequence"/>
</dbReference>
<evidence type="ECO:0000313" key="2">
    <source>
        <dbReference type="Proteomes" id="UP000070319"/>
    </source>
</evidence>
<dbReference type="PATRIC" id="fig|329854.7.peg.4258"/>
<organism evidence="1">
    <name type="scientific">Bacteroides intestinalis</name>
    <dbReference type="NCBI Taxonomy" id="329854"/>
    <lineage>
        <taxon>Bacteria</taxon>
        <taxon>Pseudomonadati</taxon>
        <taxon>Bacteroidota</taxon>
        <taxon>Bacteroidia</taxon>
        <taxon>Bacteroidales</taxon>
        <taxon>Bacteroidaceae</taxon>
        <taxon>Bacteroides</taxon>
    </lineage>
</organism>
<evidence type="ECO:0000313" key="1">
    <source>
        <dbReference type="EMBL" id="KXT43627.1"/>
    </source>
</evidence>
<dbReference type="EMBL" id="LTDF01000155">
    <property type="protein sequence ID" value="KXT43627.1"/>
    <property type="molecule type" value="Genomic_DNA"/>
</dbReference>
<protein>
    <recommendedName>
        <fullName evidence="3">Restriction endonuclease</fullName>
    </recommendedName>
</protein>
<dbReference type="AlphaFoldDB" id="A0A139KWR2"/>
<dbReference type="SUPFAM" id="SSF158682">
    <property type="entry name" value="TerB-like"/>
    <property type="match status" value="1"/>
</dbReference>
<comment type="caution">
    <text evidence="1">The sequence shown here is derived from an EMBL/GenBank/DDBJ whole genome shotgun (WGS) entry which is preliminary data.</text>
</comment>
<dbReference type="InterPro" id="IPR029024">
    <property type="entry name" value="TerB-like"/>
</dbReference>
<evidence type="ECO:0008006" key="3">
    <source>
        <dbReference type="Google" id="ProtNLM"/>
    </source>
</evidence>
<name>A0A139KWR2_9BACE</name>
<proteinExistence type="predicted"/>
<sequence>MIQHNHDLEILKQMAMADGILTENEKELFRSYFQLTDKEAEDLFQSIEAELECVQSETEVINWKRKNGIDFEKCIVKMLNPQYYTLQEWTGDKFIDGRFCEANCNPDITVKVNLDKLDVKFAIECKWRMNFFNGYTRIATEQQLNHYRRFQEERNITVFFALGVGGTGEQPQDIYLFPLNKIKYPILREDYIAKYLKKGRDLYFDVKTQKLT</sequence>
<reference evidence="1 2" key="1">
    <citation type="submission" date="2016-02" db="EMBL/GenBank/DDBJ databases">
        <authorList>
            <person name="Wen L."/>
            <person name="He K."/>
            <person name="Yang H."/>
        </authorList>
    </citation>
    <scope>NUCLEOTIDE SEQUENCE [LARGE SCALE GENOMIC DNA]</scope>
    <source>
        <strain evidence="1 2">KLE1704</strain>
    </source>
</reference>
<dbReference type="RefSeq" id="WP_061437654.1">
    <property type="nucleotide sequence ID" value="NZ_JAQEXF010000001.1"/>
</dbReference>
<gene>
    <name evidence="1" type="ORF">HMPREF2531_04190</name>
</gene>